<comment type="caution">
    <text evidence="3">The sequence shown here is derived from an EMBL/GenBank/DDBJ whole genome shotgun (WGS) entry which is preliminary data.</text>
</comment>
<feature type="compositionally biased region" description="Low complexity" evidence="1">
    <location>
        <begin position="56"/>
        <end position="67"/>
    </location>
</feature>
<reference evidence="4" key="2">
    <citation type="journal article" date="2019" name="Mol. Plant Microbe Interact.">
        <title>Genome sequence resources for four phytopathogenic fungi from the Colletotrichum orbiculare species complex.</title>
        <authorList>
            <person name="Gan P."/>
            <person name="Tsushima A."/>
            <person name="Narusaka M."/>
            <person name="Narusaka Y."/>
            <person name="Takano Y."/>
            <person name="Kubo Y."/>
            <person name="Shirasu K."/>
        </authorList>
    </citation>
    <scope>GENOME REANNOTATION</scope>
    <source>
        <strain evidence="4">104-T / ATCC 96160 / CBS 514.97 / LARS 414 / MAFF 240422</strain>
    </source>
</reference>
<feature type="compositionally biased region" description="Low complexity" evidence="1">
    <location>
        <begin position="129"/>
        <end position="151"/>
    </location>
</feature>
<dbReference type="AlphaFoldDB" id="A0A484FFG5"/>
<keyword evidence="2" id="KW-0732">Signal</keyword>
<dbReference type="EMBL" id="AMCV02000034">
    <property type="protein sequence ID" value="TDZ16574.1"/>
    <property type="molecule type" value="Genomic_DNA"/>
</dbReference>
<feature type="region of interest" description="Disordered" evidence="1">
    <location>
        <begin position="56"/>
        <end position="88"/>
    </location>
</feature>
<dbReference type="OrthoDB" id="4849950at2759"/>
<feature type="region of interest" description="Disordered" evidence="1">
    <location>
        <begin position="129"/>
        <end position="225"/>
    </location>
</feature>
<evidence type="ECO:0000256" key="2">
    <source>
        <dbReference type="SAM" id="SignalP"/>
    </source>
</evidence>
<evidence type="ECO:0000313" key="4">
    <source>
        <dbReference type="Proteomes" id="UP000014480"/>
    </source>
</evidence>
<keyword evidence="4" id="KW-1185">Reference proteome</keyword>
<organism evidence="3 4">
    <name type="scientific">Colletotrichum orbiculare (strain 104-T / ATCC 96160 / CBS 514.97 / LARS 414 / MAFF 240422)</name>
    <name type="common">Cucumber anthracnose fungus</name>
    <name type="synonym">Colletotrichum lagenarium</name>
    <dbReference type="NCBI Taxonomy" id="1213857"/>
    <lineage>
        <taxon>Eukaryota</taxon>
        <taxon>Fungi</taxon>
        <taxon>Dikarya</taxon>
        <taxon>Ascomycota</taxon>
        <taxon>Pezizomycotina</taxon>
        <taxon>Sordariomycetes</taxon>
        <taxon>Hypocreomycetidae</taxon>
        <taxon>Glomerellales</taxon>
        <taxon>Glomerellaceae</taxon>
        <taxon>Colletotrichum</taxon>
        <taxon>Colletotrichum orbiculare species complex</taxon>
    </lineage>
</organism>
<name>A0A484FFG5_COLOR</name>
<protein>
    <submittedName>
        <fullName evidence="3">Uncharacterized protein</fullName>
    </submittedName>
</protein>
<evidence type="ECO:0000256" key="1">
    <source>
        <dbReference type="SAM" id="MobiDB-lite"/>
    </source>
</evidence>
<evidence type="ECO:0000313" key="3">
    <source>
        <dbReference type="EMBL" id="TDZ16574.1"/>
    </source>
</evidence>
<feature type="compositionally biased region" description="Polar residues" evidence="1">
    <location>
        <begin position="152"/>
        <end position="162"/>
    </location>
</feature>
<feature type="compositionally biased region" description="Polar residues" evidence="1">
    <location>
        <begin position="171"/>
        <end position="189"/>
    </location>
</feature>
<accession>A0A484FFG5</accession>
<feature type="chain" id="PRO_5019722299" evidence="2">
    <location>
        <begin position="22"/>
        <end position="301"/>
    </location>
</feature>
<gene>
    <name evidence="3" type="ORF">Cob_v010468</name>
</gene>
<sequence length="301" mass="31287">MVCKRSLMALSITSLAALASARPDNLRARTPPNANTCACPPADVILPSTITTTTTATTTATAMTTKTETVRETTRETSHKTSHETSPVIKETVTVSPTLTFTLTVTHAPATETFYVSDKHPAETVTVTCTETVSELPDGSTTTKTKPSGTDQQTQTHTSVEGSETEPPKSNGESTSKGAVTVTRTTVQSVKPVHPSGGSSDPGKNESTSSRSDEGPRPAPTSTEHCELWDGTRCVEPTTPPATATMTTLDANPTNSVCSVSVAFVTIYNTITATVYEGGSASHIATGPGHVPRAPTVVAAL</sequence>
<proteinExistence type="predicted"/>
<feature type="compositionally biased region" description="Basic and acidic residues" evidence="1">
    <location>
        <begin position="68"/>
        <end position="83"/>
    </location>
</feature>
<reference evidence="4" key="1">
    <citation type="journal article" date="2013" name="New Phytol.">
        <title>Comparative genomic and transcriptomic analyses reveal the hemibiotrophic stage shift of Colletotrichum fungi.</title>
        <authorList>
            <person name="Gan P."/>
            <person name="Ikeda K."/>
            <person name="Irieda H."/>
            <person name="Narusaka M."/>
            <person name="O'Connell R.J."/>
            <person name="Narusaka Y."/>
            <person name="Takano Y."/>
            <person name="Kubo Y."/>
            <person name="Shirasu K."/>
        </authorList>
    </citation>
    <scope>NUCLEOTIDE SEQUENCE [LARGE SCALE GENOMIC DNA]</scope>
    <source>
        <strain evidence="4">104-T / ATCC 96160 / CBS 514.97 / LARS 414 / MAFF 240422</strain>
    </source>
</reference>
<feature type="signal peptide" evidence="2">
    <location>
        <begin position="1"/>
        <end position="21"/>
    </location>
</feature>
<dbReference type="Proteomes" id="UP000014480">
    <property type="component" value="Unassembled WGS sequence"/>
</dbReference>